<name>A0A975BNT5_9BACT</name>
<dbReference type="KEGG" id="dmm:dnm_046550"/>
<organism evidence="2 3">
    <name type="scientific">Desulfonema magnum</name>
    <dbReference type="NCBI Taxonomy" id="45655"/>
    <lineage>
        <taxon>Bacteria</taxon>
        <taxon>Pseudomonadati</taxon>
        <taxon>Thermodesulfobacteriota</taxon>
        <taxon>Desulfobacteria</taxon>
        <taxon>Desulfobacterales</taxon>
        <taxon>Desulfococcaceae</taxon>
        <taxon>Desulfonema</taxon>
    </lineage>
</organism>
<proteinExistence type="predicted"/>
<accession>A0A975BNT5</accession>
<evidence type="ECO:0000313" key="2">
    <source>
        <dbReference type="EMBL" id="QTA88608.1"/>
    </source>
</evidence>
<sequence>MLFLKKDPAKKSNNFKRRGLNVSVRGSELYIVINIVIFISIPQSCFCSFFPLKKPEQNHKK</sequence>
<feature type="transmembrane region" description="Helical" evidence="1">
    <location>
        <begin position="29"/>
        <end position="52"/>
    </location>
</feature>
<evidence type="ECO:0000313" key="3">
    <source>
        <dbReference type="Proteomes" id="UP000663722"/>
    </source>
</evidence>
<keyword evidence="1" id="KW-0812">Transmembrane</keyword>
<gene>
    <name evidence="2" type="ORF">dnm_046550</name>
</gene>
<keyword evidence="3" id="KW-1185">Reference proteome</keyword>
<protein>
    <submittedName>
        <fullName evidence="2">Uncharacterized protein</fullName>
    </submittedName>
</protein>
<evidence type="ECO:0000256" key="1">
    <source>
        <dbReference type="SAM" id="Phobius"/>
    </source>
</evidence>
<dbReference type="EMBL" id="CP061800">
    <property type="protein sequence ID" value="QTA88608.1"/>
    <property type="molecule type" value="Genomic_DNA"/>
</dbReference>
<keyword evidence="1" id="KW-1133">Transmembrane helix</keyword>
<reference evidence="2" key="1">
    <citation type="journal article" date="2021" name="Microb. Physiol.">
        <title>Proteogenomic Insights into the Physiology of Marine, Sulfate-Reducing, Filamentous Desulfonema limicola and Desulfonema magnum.</title>
        <authorList>
            <person name="Schnaars V."/>
            <person name="Wohlbrand L."/>
            <person name="Scheve S."/>
            <person name="Hinrichs C."/>
            <person name="Reinhardt R."/>
            <person name="Rabus R."/>
        </authorList>
    </citation>
    <scope>NUCLEOTIDE SEQUENCE</scope>
    <source>
        <strain evidence="2">4be13</strain>
    </source>
</reference>
<dbReference type="Proteomes" id="UP000663722">
    <property type="component" value="Chromosome"/>
</dbReference>
<dbReference type="AlphaFoldDB" id="A0A975BNT5"/>
<keyword evidence="1" id="KW-0472">Membrane</keyword>